<feature type="region of interest" description="Disordered" evidence="4">
    <location>
        <begin position="1"/>
        <end position="21"/>
    </location>
</feature>
<keyword evidence="1" id="KW-0540">Nuclease</keyword>
<evidence type="ECO:0000256" key="2">
    <source>
        <dbReference type="ARBA" id="ARBA00022801"/>
    </source>
</evidence>
<dbReference type="AlphaFoldDB" id="G0TTJ9"/>
<dbReference type="CDD" id="cd06133">
    <property type="entry name" value="ERI-1_3'hExo_like"/>
    <property type="match status" value="1"/>
</dbReference>
<gene>
    <name evidence="6" type="ORF">TVY486_0304530</name>
</gene>
<evidence type="ECO:0000256" key="1">
    <source>
        <dbReference type="ARBA" id="ARBA00022722"/>
    </source>
</evidence>
<proteinExistence type="predicted"/>
<dbReference type="PANTHER" id="PTHR23044:SF65">
    <property type="entry name" value="PUTATIVE-RELATED"/>
    <property type="match status" value="1"/>
</dbReference>
<feature type="compositionally biased region" description="Polar residues" evidence="4">
    <location>
        <begin position="8"/>
        <end position="21"/>
    </location>
</feature>
<name>G0TTJ9_TRYVY</name>
<keyword evidence="3 6" id="KW-0269">Exonuclease</keyword>
<organism evidence="6">
    <name type="scientific">Trypanosoma vivax (strain Y486)</name>
    <dbReference type="NCBI Taxonomy" id="1055687"/>
    <lineage>
        <taxon>Eukaryota</taxon>
        <taxon>Discoba</taxon>
        <taxon>Euglenozoa</taxon>
        <taxon>Kinetoplastea</taxon>
        <taxon>Metakinetoplastina</taxon>
        <taxon>Trypanosomatida</taxon>
        <taxon>Trypanosomatidae</taxon>
        <taxon>Trypanosoma</taxon>
        <taxon>Duttonella</taxon>
    </lineage>
</organism>
<dbReference type="SMART" id="SM00479">
    <property type="entry name" value="EXOIII"/>
    <property type="match status" value="1"/>
</dbReference>
<evidence type="ECO:0000259" key="5">
    <source>
        <dbReference type="SMART" id="SM00479"/>
    </source>
</evidence>
<dbReference type="PANTHER" id="PTHR23044">
    <property type="entry name" value="3'-5' EXONUCLEASE ERI1-RELATED"/>
    <property type="match status" value="1"/>
</dbReference>
<feature type="domain" description="Exonuclease" evidence="5">
    <location>
        <begin position="113"/>
        <end position="331"/>
    </location>
</feature>
<dbReference type="InterPro" id="IPR012337">
    <property type="entry name" value="RNaseH-like_sf"/>
</dbReference>
<dbReference type="OMA" id="FNYANEI"/>
<evidence type="ECO:0000256" key="4">
    <source>
        <dbReference type="SAM" id="MobiDB-lite"/>
    </source>
</evidence>
<reference evidence="6" key="1">
    <citation type="journal article" date="2012" name="Proc. Natl. Acad. Sci. U.S.A.">
        <title>Antigenic diversity is generated by distinct evolutionary mechanisms in African trypanosome species.</title>
        <authorList>
            <person name="Jackson A.P."/>
            <person name="Berry A."/>
            <person name="Aslett M."/>
            <person name="Allison H.C."/>
            <person name="Burton P."/>
            <person name="Vavrova-Anderson J."/>
            <person name="Brown R."/>
            <person name="Browne H."/>
            <person name="Corton N."/>
            <person name="Hauser H."/>
            <person name="Gamble J."/>
            <person name="Gilderthorp R."/>
            <person name="Marcello L."/>
            <person name="McQuillan J."/>
            <person name="Otto T.D."/>
            <person name="Quail M.A."/>
            <person name="Sanders M.J."/>
            <person name="van Tonder A."/>
            <person name="Ginger M.L."/>
            <person name="Field M.C."/>
            <person name="Barry J.D."/>
            <person name="Hertz-Fowler C."/>
            <person name="Berriman M."/>
        </authorList>
    </citation>
    <scope>NUCLEOTIDE SEQUENCE</scope>
    <source>
        <strain evidence="6">Y486</strain>
    </source>
</reference>
<keyword evidence="2" id="KW-0378">Hydrolase</keyword>
<dbReference type="InterPro" id="IPR036397">
    <property type="entry name" value="RNaseH_sf"/>
</dbReference>
<dbReference type="InterPro" id="IPR051274">
    <property type="entry name" value="3-5_Exoribonuclease"/>
</dbReference>
<protein>
    <submittedName>
        <fullName evidence="6">Putative exonuclease</fullName>
    </submittedName>
</protein>
<dbReference type="VEuPathDB" id="TriTrypDB:TvY486_0304530"/>
<dbReference type="GO" id="GO:0000175">
    <property type="term" value="F:3'-5'-RNA exonuclease activity"/>
    <property type="evidence" value="ECO:0007669"/>
    <property type="project" value="InterPro"/>
</dbReference>
<dbReference type="GO" id="GO:0003676">
    <property type="term" value="F:nucleic acid binding"/>
    <property type="evidence" value="ECO:0007669"/>
    <property type="project" value="InterPro"/>
</dbReference>
<evidence type="ECO:0000256" key="3">
    <source>
        <dbReference type="ARBA" id="ARBA00022839"/>
    </source>
</evidence>
<dbReference type="EMBL" id="HE573019">
    <property type="protein sequence ID" value="CCC47280.1"/>
    <property type="molecule type" value="Genomic_DNA"/>
</dbReference>
<evidence type="ECO:0000313" key="6">
    <source>
        <dbReference type="EMBL" id="CCC47280.1"/>
    </source>
</evidence>
<dbReference type="SUPFAM" id="SSF53098">
    <property type="entry name" value="Ribonuclease H-like"/>
    <property type="match status" value="1"/>
</dbReference>
<dbReference type="Gene3D" id="3.30.420.10">
    <property type="entry name" value="Ribonuclease H-like superfamily/Ribonuclease H"/>
    <property type="match status" value="1"/>
</dbReference>
<dbReference type="InterPro" id="IPR047201">
    <property type="entry name" value="ERI-1_3'hExo-like"/>
</dbReference>
<dbReference type="Pfam" id="PF00929">
    <property type="entry name" value="RNase_T"/>
    <property type="match status" value="1"/>
</dbReference>
<dbReference type="InterPro" id="IPR013520">
    <property type="entry name" value="Ribonucl_H"/>
</dbReference>
<accession>G0TTJ9</accession>
<sequence>MPLRSEGCESNVTPSKSDSNVASEICEKGKKCSEDNRASCVVSLSSSRSDAPVNISDARDEQNKQANHKRHVHCSPRHLCSDGAGARGRNVGNVARAVPSRGGRQRTAQPFSHILVCDFEATCDESRHHFPHEIIEFPVVVVDTARLCVVAEFHSYVRPVHHPKLTPFCIELTGITQAQVDEAPTLPVVLGRFNDWLRRVVYPLCREWKVNSRELRNDLPGVGRFVYDNEHNPEWVDCERMVCFATDGQSDMRKFMHACSVVRDGHVFPPLFYRWIDVRACFCQHFRYRPRKITDMLKRLGRSFRGRQHSGIDDSRNIARILMELMRRGYKIKHVDKIAYVQGVKENLGQLVTPELAELLEEEEKKGRSKHKCSKDNRGNK</sequence>